<sequence>MRCSVGTNFAERTALFSDWDLIKPLPPLALWTVYVFSQPSWIPCSEMAYEHHKPTQPWIKDALPVLLVLLIAVHVLAMPPRNRRKGERLTEGQGPLFVNPNLPPTENLTAVECP</sequence>
<accession>A0AAQ3P025</accession>
<reference evidence="2 3" key="1">
    <citation type="journal article" date="2023" name="Life. Sci Alliance">
        <title>Evolutionary insights into 3D genome organization and epigenetic landscape of Vigna mungo.</title>
        <authorList>
            <person name="Junaid A."/>
            <person name="Singh B."/>
            <person name="Bhatia S."/>
        </authorList>
    </citation>
    <scope>NUCLEOTIDE SEQUENCE [LARGE SCALE GENOMIC DNA]</scope>
    <source>
        <strain evidence="2">Urdbean</strain>
    </source>
</reference>
<evidence type="ECO:0000256" key="1">
    <source>
        <dbReference type="SAM" id="MobiDB-lite"/>
    </source>
</evidence>
<dbReference type="AlphaFoldDB" id="A0AAQ3P025"/>
<protein>
    <submittedName>
        <fullName evidence="2">Uncharacterized protein</fullName>
    </submittedName>
</protein>
<dbReference type="Proteomes" id="UP001374535">
    <property type="component" value="Chromosome 2"/>
</dbReference>
<evidence type="ECO:0000313" key="3">
    <source>
        <dbReference type="Proteomes" id="UP001374535"/>
    </source>
</evidence>
<name>A0AAQ3P025_VIGMU</name>
<proteinExistence type="predicted"/>
<keyword evidence="3" id="KW-1185">Reference proteome</keyword>
<organism evidence="2 3">
    <name type="scientific">Vigna mungo</name>
    <name type="common">Black gram</name>
    <name type="synonym">Phaseolus mungo</name>
    <dbReference type="NCBI Taxonomy" id="3915"/>
    <lineage>
        <taxon>Eukaryota</taxon>
        <taxon>Viridiplantae</taxon>
        <taxon>Streptophyta</taxon>
        <taxon>Embryophyta</taxon>
        <taxon>Tracheophyta</taxon>
        <taxon>Spermatophyta</taxon>
        <taxon>Magnoliopsida</taxon>
        <taxon>eudicotyledons</taxon>
        <taxon>Gunneridae</taxon>
        <taxon>Pentapetalae</taxon>
        <taxon>rosids</taxon>
        <taxon>fabids</taxon>
        <taxon>Fabales</taxon>
        <taxon>Fabaceae</taxon>
        <taxon>Papilionoideae</taxon>
        <taxon>50 kb inversion clade</taxon>
        <taxon>NPAAA clade</taxon>
        <taxon>indigoferoid/millettioid clade</taxon>
        <taxon>Phaseoleae</taxon>
        <taxon>Vigna</taxon>
    </lineage>
</organism>
<gene>
    <name evidence="2" type="ORF">V8G54_006983</name>
</gene>
<evidence type="ECO:0000313" key="2">
    <source>
        <dbReference type="EMBL" id="WVZ19661.1"/>
    </source>
</evidence>
<dbReference type="EMBL" id="CP144699">
    <property type="protein sequence ID" value="WVZ19661.1"/>
    <property type="molecule type" value="Genomic_DNA"/>
</dbReference>
<feature type="region of interest" description="Disordered" evidence="1">
    <location>
        <begin position="83"/>
        <end position="103"/>
    </location>
</feature>